<evidence type="ECO:0008006" key="4">
    <source>
        <dbReference type="Google" id="ProtNLM"/>
    </source>
</evidence>
<dbReference type="PANTHER" id="PTHR37953">
    <property type="entry name" value="UPF0127 PROTEIN MJ1496"/>
    <property type="match status" value="1"/>
</dbReference>
<gene>
    <name evidence="2" type="ORF">FHT02_001894</name>
</gene>
<reference evidence="2 3" key="1">
    <citation type="submission" date="2020-08" db="EMBL/GenBank/DDBJ databases">
        <title>Genomic Encyclopedia of Type Strains, Phase IV (KMG-IV): sequencing the most valuable type-strain genomes for metagenomic binning, comparative biology and taxonomic classification.</title>
        <authorList>
            <person name="Goeker M."/>
        </authorList>
    </citation>
    <scope>NUCLEOTIDE SEQUENCE [LARGE SCALE GENOMIC DNA]</scope>
    <source>
        <strain evidence="2 3">DSM 26736</strain>
    </source>
</reference>
<dbReference type="Pfam" id="PF02643">
    <property type="entry name" value="DUF192"/>
    <property type="match status" value="1"/>
</dbReference>
<dbReference type="Proteomes" id="UP000527143">
    <property type="component" value="Unassembled WGS sequence"/>
</dbReference>
<comment type="caution">
    <text evidence="2">The sequence shown here is derived from an EMBL/GenBank/DDBJ whole genome shotgun (WGS) entry which is preliminary data.</text>
</comment>
<organism evidence="2 3">
    <name type="scientific">Sphingomonas xinjiangensis</name>
    <dbReference type="NCBI Taxonomy" id="643568"/>
    <lineage>
        <taxon>Bacteria</taxon>
        <taxon>Pseudomonadati</taxon>
        <taxon>Pseudomonadota</taxon>
        <taxon>Alphaproteobacteria</taxon>
        <taxon>Sphingomonadales</taxon>
        <taxon>Sphingomonadaceae</taxon>
        <taxon>Sphingomonas</taxon>
    </lineage>
</organism>
<dbReference type="AlphaFoldDB" id="A0A840YQN0"/>
<accession>A0A840YQN0</accession>
<evidence type="ECO:0000313" key="2">
    <source>
        <dbReference type="EMBL" id="MBB5710663.1"/>
    </source>
</evidence>
<dbReference type="Gene3D" id="2.60.120.1140">
    <property type="entry name" value="Protein of unknown function DUF192"/>
    <property type="match status" value="1"/>
</dbReference>
<keyword evidence="3" id="KW-1185">Reference proteome</keyword>
<dbReference type="PROSITE" id="PS51257">
    <property type="entry name" value="PROKAR_LIPOPROTEIN"/>
    <property type="match status" value="1"/>
</dbReference>
<sequence>MTVRTRRWVGTAALGALAACGGLSVHGTSAQTARSTAASTIVTIQSATGSHRFRVEIARTHAQQDRGLMFRTDISPDGGMLFAPYPAEGPPREASFWMKNTPSPLDILFIRPNGTIAAIASNVAPFSETPVKSGEPVSAVLEISGGKAAQHGIRVGDKVRWAPASR</sequence>
<dbReference type="EMBL" id="JACIJF010000004">
    <property type="protein sequence ID" value="MBB5710663.1"/>
    <property type="molecule type" value="Genomic_DNA"/>
</dbReference>
<dbReference type="InterPro" id="IPR038695">
    <property type="entry name" value="Saro_0823-like_sf"/>
</dbReference>
<name>A0A840YQN0_9SPHN</name>
<feature type="chain" id="PRO_5033025505" description="DUF192 domain-containing protein" evidence="1">
    <location>
        <begin position="19"/>
        <end position="166"/>
    </location>
</feature>
<proteinExistence type="predicted"/>
<evidence type="ECO:0000256" key="1">
    <source>
        <dbReference type="SAM" id="SignalP"/>
    </source>
</evidence>
<dbReference type="InterPro" id="IPR003795">
    <property type="entry name" value="DUF192"/>
</dbReference>
<evidence type="ECO:0000313" key="3">
    <source>
        <dbReference type="Proteomes" id="UP000527143"/>
    </source>
</evidence>
<dbReference type="PANTHER" id="PTHR37953:SF1">
    <property type="entry name" value="UPF0127 PROTEIN MJ1496"/>
    <property type="match status" value="1"/>
</dbReference>
<feature type="signal peptide" evidence="1">
    <location>
        <begin position="1"/>
        <end position="18"/>
    </location>
</feature>
<protein>
    <recommendedName>
        <fullName evidence="4">DUF192 domain-containing protein</fullName>
    </recommendedName>
</protein>
<keyword evidence="1" id="KW-0732">Signal</keyword>